<name>N8YL50_ACIBZ</name>
<protein>
    <recommendedName>
        <fullName evidence="6">Bacterial Ig domain-containing protein</fullName>
    </recommendedName>
</protein>
<feature type="domain" description="Bacterial Ig" evidence="2">
    <location>
        <begin position="249"/>
        <end position="306"/>
    </location>
</feature>
<dbReference type="Gene3D" id="2.60.40.10">
    <property type="entry name" value="Immunoglobulins"/>
    <property type="match status" value="1"/>
</dbReference>
<dbReference type="Gene3D" id="2.60.40.1220">
    <property type="match status" value="1"/>
</dbReference>
<dbReference type="AlphaFoldDB" id="N8YL50"/>
<evidence type="ECO:0000256" key="1">
    <source>
        <dbReference type="ARBA" id="ARBA00022729"/>
    </source>
</evidence>
<dbReference type="Pfam" id="PF17936">
    <property type="entry name" value="Big_6"/>
    <property type="match status" value="2"/>
</dbReference>
<dbReference type="Pfam" id="PF13753">
    <property type="entry name" value="SWM_repeat"/>
    <property type="match status" value="2"/>
</dbReference>
<dbReference type="InterPro" id="IPR048051">
    <property type="entry name" value="BapA-like_prefix-like"/>
</dbReference>
<organism evidence="4 5">
    <name type="scientific">Acinetobacter bereziniae NIPH 3</name>
    <dbReference type="NCBI Taxonomy" id="1217651"/>
    <lineage>
        <taxon>Bacteria</taxon>
        <taxon>Pseudomonadati</taxon>
        <taxon>Pseudomonadota</taxon>
        <taxon>Gammaproteobacteria</taxon>
        <taxon>Moraxellales</taxon>
        <taxon>Moraxellaceae</taxon>
        <taxon>Acinetobacter</taxon>
    </lineage>
</organism>
<keyword evidence="1" id="KW-0732">Signal</keyword>
<dbReference type="NCBIfam" id="TIGR02059">
    <property type="entry name" value="swm_rep_I"/>
    <property type="match status" value="2"/>
</dbReference>
<dbReference type="InterPro" id="IPR011801">
    <property type="entry name" value="Swm_rep_I_cyn"/>
</dbReference>
<evidence type="ECO:0008006" key="6">
    <source>
        <dbReference type="Google" id="ProtNLM"/>
    </source>
</evidence>
<dbReference type="Pfam" id="PF22783">
    <property type="entry name" value="BapA_N"/>
    <property type="match status" value="1"/>
</dbReference>
<dbReference type="InterPro" id="IPR028059">
    <property type="entry name" value="SWM_rpt"/>
</dbReference>
<sequence>MKNITIYEKGTAKILTQDLVNKHHAVYKVNLDSAEIAKIVKVNNNLEVYLQSGEKVVIEDFFIGEKPKEFTIETSDGKHYLLEFLEFDANGTVTKIDYLGINDFHEYLVGEHAAVPVWAWVAGAAGIIGIAAAAGSSGGSSNHSENGDKTAPKITHQILDNQKIKITADEASKITIVDSAGKTIGSGQLNQAGSLDITLTRPLVDNEKITITAIDNAGNKTTETINVGDVTKPEVEVNIVDNNTIHIVSNEPGSKVIIKNEAGQTIGEGVIGSNGELNVDLNTTLTDGSKIIVDVIDTSGNQTEKVITVGDVTPPIIESNIKDATHIEVTSNEPGQVKITDSKGNVIGTGTITGNNVVDDIQLTRPLADGEKVTVTVTDGGGNPKTIEITAGDVTAPIITSTVQDATHIEVTSNESGQVKITDSKGNVIGTGTITGNNVVDDIQLTRPLADGEKVTVTVTDGGGNPKTIEITAGDVTAPIITSTVQDATHIEVTSNESGQVKITDSNGNVIGTGTITGNNVVDDIQLTRPLADGEKVTVTVIDAAGNPKAIDITAGDVTNPQFESANVDNSGTQLTLTYSEALDSTNLPTPDSFVVTAGGQSVTVTGVSINGNNVILTLAPPITTGQSVQIAYTDPTTANDTNAIQDVAGNDAASLPATTVTNDSTVPGTDTTPPIFVSATVDNTGTQLVLTYNKDLDSVNLPLINSFAVTADGQIVAVTGVSVNGSTVVLTLGAPVTAGQAVEVGYTDPTAANDPNAIQDIAGNDVATLPPTSVSNGSVIPGGDTTAPTFVNATVDPLGTTLTLNYSEALDPL</sequence>
<dbReference type="InterPro" id="IPR013783">
    <property type="entry name" value="Ig-like_fold"/>
</dbReference>
<evidence type="ECO:0000313" key="5">
    <source>
        <dbReference type="Proteomes" id="UP000013270"/>
    </source>
</evidence>
<proteinExistence type="predicted"/>
<evidence type="ECO:0000259" key="2">
    <source>
        <dbReference type="Pfam" id="PF17936"/>
    </source>
</evidence>
<dbReference type="RefSeq" id="WP_004824559.1">
    <property type="nucleotide sequence ID" value="NZ_KB849459.1"/>
</dbReference>
<dbReference type="InterPro" id="IPR014755">
    <property type="entry name" value="Cu-Rt/internalin_Ig-like"/>
</dbReference>
<dbReference type="Proteomes" id="UP000013270">
    <property type="component" value="Unassembled WGS sequence"/>
</dbReference>
<evidence type="ECO:0000313" key="4">
    <source>
        <dbReference type="EMBL" id="ENV20303.1"/>
    </source>
</evidence>
<comment type="caution">
    <text evidence="4">The sequence shown here is derived from an EMBL/GenBank/DDBJ whole genome shotgun (WGS) entry which is preliminary data.</text>
</comment>
<dbReference type="EMBL" id="APPK01000049">
    <property type="protein sequence ID" value="ENV20303.1"/>
    <property type="molecule type" value="Genomic_DNA"/>
</dbReference>
<feature type="domain" description="Bacterial Ig" evidence="2">
    <location>
        <begin position="164"/>
        <end position="223"/>
    </location>
</feature>
<dbReference type="InterPro" id="IPR041498">
    <property type="entry name" value="Big_6"/>
</dbReference>
<dbReference type="HOGENOM" id="CLU_018521_0_0_6"/>
<reference evidence="4 5" key="1">
    <citation type="submission" date="2013-02" db="EMBL/GenBank/DDBJ databases">
        <title>The Genome Sequence of Acinetobacter bereziniae NIPH 3.</title>
        <authorList>
            <consortium name="The Broad Institute Genome Sequencing Platform"/>
            <consortium name="The Broad Institute Genome Sequencing Center for Infectious Disease"/>
            <person name="Cerqueira G."/>
            <person name="Feldgarden M."/>
            <person name="Courvalin P."/>
            <person name="Perichon B."/>
            <person name="Grillot-Courvalin C."/>
            <person name="Clermont D."/>
            <person name="Rocha E."/>
            <person name="Yoon E.-J."/>
            <person name="Nemec A."/>
            <person name="Walker B."/>
            <person name="Young S.K."/>
            <person name="Zeng Q."/>
            <person name="Gargeya S."/>
            <person name="Fitzgerald M."/>
            <person name="Haas B."/>
            <person name="Abouelleil A."/>
            <person name="Alvarado L."/>
            <person name="Arachchi H.M."/>
            <person name="Berlin A.M."/>
            <person name="Chapman S.B."/>
            <person name="Dewar J."/>
            <person name="Goldberg J."/>
            <person name="Griggs A."/>
            <person name="Gujja S."/>
            <person name="Hansen M."/>
            <person name="Howarth C."/>
            <person name="Imamovic A."/>
            <person name="Larimer J."/>
            <person name="McCowan C."/>
            <person name="Murphy C."/>
            <person name="Neiman D."/>
            <person name="Pearson M."/>
            <person name="Priest M."/>
            <person name="Roberts A."/>
            <person name="Saif S."/>
            <person name="Shea T."/>
            <person name="Sisk P."/>
            <person name="Sykes S."/>
            <person name="Wortman J."/>
            <person name="Nusbaum C."/>
            <person name="Birren B."/>
        </authorList>
    </citation>
    <scope>NUCLEOTIDE SEQUENCE [LARGE SCALE GENOMIC DNA]</scope>
    <source>
        <strain evidence="4 5">NIPH 3</strain>
    </source>
</reference>
<feature type="domain" description="Biofilm-associated protein BapA-like prefix-like" evidence="3">
    <location>
        <begin position="1"/>
        <end position="121"/>
    </location>
</feature>
<feature type="non-terminal residue" evidence="4">
    <location>
        <position position="814"/>
    </location>
</feature>
<gene>
    <name evidence="4" type="ORF">F963_03587</name>
</gene>
<evidence type="ECO:0000259" key="3">
    <source>
        <dbReference type="Pfam" id="PF22783"/>
    </source>
</evidence>
<accession>N8YL50</accession>